<dbReference type="PANTHER" id="PTHR31423:SF3">
    <property type="entry name" value="PROLYL-TRNA SYNTHETASE ASSOCIATED DOMAIN-CONTAINING PROTEIN 1-RELATED"/>
    <property type="match status" value="1"/>
</dbReference>
<dbReference type="CDD" id="cd04335">
    <property type="entry name" value="PrdX_deacylase"/>
    <property type="match status" value="1"/>
</dbReference>
<evidence type="ECO:0000259" key="2">
    <source>
        <dbReference type="Pfam" id="PF04073"/>
    </source>
</evidence>
<evidence type="ECO:0000313" key="4">
    <source>
        <dbReference type="Proteomes" id="UP001163823"/>
    </source>
</evidence>
<name>A0AAD7LKT0_QUISA</name>
<dbReference type="InterPro" id="IPR036754">
    <property type="entry name" value="YbaK/aa-tRNA-synt-asso_dom_sf"/>
</dbReference>
<keyword evidence="4" id="KW-1185">Reference proteome</keyword>
<dbReference type="FunFam" id="3.90.960.10:FF:000005">
    <property type="entry name" value="Putative prolyl-tRNA synthetase"/>
    <property type="match status" value="1"/>
</dbReference>
<evidence type="ECO:0000256" key="1">
    <source>
        <dbReference type="ARBA" id="ARBA00010201"/>
    </source>
</evidence>
<dbReference type="PANTHER" id="PTHR31423">
    <property type="entry name" value="YBAK DOMAIN-CONTAINING PROTEIN"/>
    <property type="match status" value="1"/>
</dbReference>
<dbReference type="Gene3D" id="3.90.960.10">
    <property type="entry name" value="YbaK/aminoacyl-tRNA synthetase-associated domain"/>
    <property type="match status" value="1"/>
</dbReference>
<dbReference type="InterPro" id="IPR007214">
    <property type="entry name" value="YbaK/aa-tRNA-synth-assoc-dom"/>
</dbReference>
<dbReference type="EMBL" id="JARAOO010000008">
    <property type="protein sequence ID" value="KAJ7959116.1"/>
    <property type="molecule type" value="Genomic_DNA"/>
</dbReference>
<comment type="similarity">
    <text evidence="1">Belongs to the PRORSD1 family.</text>
</comment>
<feature type="domain" description="YbaK/aminoacyl-tRNA synthetase-associated" evidence="2">
    <location>
        <begin position="24"/>
        <end position="151"/>
    </location>
</feature>
<dbReference type="GO" id="GO:0002161">
    <property type="term" value="F:aminoacyl-tRNA deacylase activity"/>
    <property type="evidence" value="ECO:0007669"/>
    <property type="project" value="InterPro"/>
</dbReference>
<reference evidence="3" key="1">
    <citation type="journal article" date="2023" name="Science">
        <title>Elucidation of the pathway for biosynthesis of saponin adjuvants from the soapbark tree.</title>
        <authorList>
            <person name="Reed J."/>
            <person name="Orme A."/>
            <person name="El-Demerdash A."/>
            <person name="Owen C."/>
            <person name="Martin L.B.B."/>
            <person name="Misra R.C."/>
            <person name="Kikuchi S."/>
            <person name="Rejzek M."/>
            <person name="Martin A.C."/>
            <person name="Harkess A."/>
            <person name="Leebens-Mack J."/>
            <person name="Louveau T."/>
            <person name="Stephenson M.J."/>
            <person name="Osbourn A."/>
        </authorList>
    </citation>
    <scope>NUCLEOTIDE SEQUENCE</scope>
    <source>
        <strain evidence="3">S10</strain>
    </source>
</reference>
<dbReference type="InterPro" id="IPR040285">
    <property type="entry name" value="ProX/PRXD1"/>
</dbReference>
<organism evidence="3 4">
    <name type="scientific">Quillaja saponaria</name>
    <name type="common">Soap bark tree</name>
    <dbReference type="NCBI Taxonomy" id="32244"/>
    <lineage>
        <taxon>Eukaryota</taxon>
        <taxon>Viridiplantae</taxon>
        <taxon>Streptophyta</taxon>
        <taxon>Embryophyta</taxon>
        <taxon>Tracheophyta</taxon>
        <taxon>Spermatophyta</taxon>
        <taxon>Magnoliopsida</taxon>
        <taxon>eudicotyledons</taxon>
        <taxon>Gunneridae</taxon>
        <taxon>Pentapetalae</taxon>
        <taxon>rosids</taxon>
        <taxon>fabids</taxon>
        <taxon>Fabales</taxon>
        <taxon>Quillajaceae</taxon>
        <taxon>Quillaja</taxon>
    </lineage>
</organism>
<proteinExistence type="inferred from homology"/>
<accession>A0AAD7LKT0</accession>
<gene>
    <name evidence="3" type="ORF">O6P43_019736</name>
</gene>
<dbReference type="AlphaFoldDB" id="A0AAD7LKT0"/>
<dbReference type="SUPFAM" id="SSF55826">
    <property type="entry name" value="YbaK/ProRS associated domain"/>
    <property type="match status" value="1"/>
</dbReference>
<dbReference type="Proteomes" id="UP001163823">
    <property type="component" value="Chromosome 8"/>
</dbReference>
<sequence>MGYSKQQLLALLQELQIEFSQFEHPVVLTVEEQAKYVGNMEGGLSKNLFLKDKKDRFYIVSALANTKVDLKVLSQRLGLGKGGLRMAPEEALGEILQVPLGCVTPFALLNESARDVSVLLDQGFKSQDFCFFHPLSNDMSISLNARDLDKFLKSIGREPLYVDLEVNPTLGKDQPPDLATLVPSSTTVLPDHLEKPASLQVPTEGNHSSAGNKPMVISASVKLKNTKEKPVNGTSSSSSFSNVGQFVEEILNKTSASLLSEITSETIKEHGEQLGGAVSDNIRKSLSSDLKNLAMIFKTTAYTEGFHAGTHLQPKRV</sequence>
<protein>
    <submittedName>
        <fullName evidence="3">Prolyl-tRNA synthetase associated domain-containing protein 1</fullName>
    </submittedName>
</protein>
<dbReference type="Pfam" id="PF04073">
    <property type="entry name" value="tRNA_edit"/>
    <property type="match status" value="1"/>
</dbReference>
<comment type="caution">
    <text evidence="3">The sequence shown here is derived from an EMBL/GenBank/DDBJ whole genome shotgun (WGS) entry which is preliminary data.</text>
</comment>
<evidence type="ECO:0000313" key="3">
    <source>
        <dbReference type="EMBL" id="KAJ7959116.1"/>
    </source>
</evidence>